<dbReference type="AlphaFoldDB" id="A0A517VW09"/>
<evidence type="ECO:0000313" key="1">
    <source>
        <dbReference type="EMBL" id="QDT97189.1"/>
    </source>
</evidence>
<organism evidence="1 2">
    <name type="scientific">Gimesia aquarii</name>
    <dbReference type="NCBI Taxonomy" id="2527964"/>
    <lineage>
        <taxon>Bacteria</taxon>
        <taxon>Pseudomonadati</taxon>
        <taxon>Planctomycetota</taxon>
        <taxon>Planctomycetia</taxon>
        <taxon>Planctomycetales</taxon>
        <taxon>Planctomycetaceae</taxon>
        <taxon>Gimesia</taxon>
    </lineage>
</organism>
<dbReference type="EMBL" id="CP037920">
    <property type="protein sequence ID" value="QDT97189.1"/>
    <property type="molecule type" value="Genomic_DNA"/>
</dbReference>
<proteinExistence type="predicted"/>
<gene>
    <name evidence="1" type="ORF">V144x_26600</name>
</gene>
<reference evidence="1 2" key="1">
    <citation type="submission" date="2019-03" db="EMBL/GenBank/DDBJ databases">
        <title>Deep-cultivation of Planctomycetes and their phenomic and genomic characterization uncovers novel biology.</title>
        <authorList>
            <person name="Wiegand S."/>
            <person name="Jogler M."/>
            <person name="Boedeker C."/>
            <person name="Pinto D."/>
            <person name="Vollmers J."/>
            <person name="Rivas-Marin E."/>
            <person name="Kohn T."/>
            <person name="Peeters S.H."/>
            <person name="Heuer A."/>
            <person name="Rast P."/>
            <person name="Oberbeckmann S."/>
            <person name="Bunk B."/>
            <person name="Jeske O."/>
            <person name="Meyerdierks A."/>
            <person name="Storesund J.E."/>
            <person name="Kallscheuer N."/>
            <person name="Luecker S."/>
            <person name="Lage O.M."/>
            <person name="Pohl T."/>
            <person name="Merkel B.J."/>
            <person name="Hornburger P."/>
            <person name="Mueller R.-W."/>
            <person name="Bruemmer F."/>
            <person name="Labrenz M."/>
            <person name="Spormann A.M."/>
            <person name="Op den Camp H."/>
            <person name="Overmann J."/>
            <person name="Amann R."/>
            <person name="Jetten M.S.M."/>
            <person name="Mascher T."/>
            <person name="Medema M.H."/>
            <person name="Devos D.P."/>
            <person name="Kaster A.-K."/>
            <person name="Ovreas L."/>
            <person name="Rohde M."/>
            <person name="Galperin M.Y."/>
            <person name="Jogler C."/>
        </authorList>
    </citation>
    <scope>NUCLEOTIDE SEQUENCE [LARGE SCALE GENOMIC DNA]</scope>
    <source>
        <strain evidence="1 2">V144</strain>
    </source>
</reference>
<evidence type="ECO:0000313" key="2">
    <source>
        <dbReference type="Proteomes" id="UP000318704"/>
    </source>
</evidence>
<protein>
    <submittedName>
        <fullName evidence="1">Uncharacterized protein</fullName>
    </submittedName>
</protein>
<accession>A0A517VW09</accession>
<dbReference type="Proteomes" id="UP000318704">
    <property type="component" value="Chromosome"/>
</dbReference>
<sequence length="47" mass="5142">MTHKASVVVNESIDETTGVTKLRERLRQNTSLLTTFGGRLVNGGLLK</sequence>
<name>A0A517VW09_9PLAN</name>
<dbReference type="KEGG" id="gaw:V144x_26600"/>